<sequence length="316" mass="32745">MTRGWVALAIAVCLVAGLAAVPSAGLRDERAAQDGTVVGRPNFRLVVPNDTVATGGTATFSAVLVNDARVLRGGAPREEARVTTAYNVSIRPGTERLPERLADELTFLTGRVPLGTVPSGVSDPIEFRVAVGQLPPGTYRVPFEVTYSYAATVQRNRTVTLRTRTDVVNASLVVRPAPRLRIETPANQSLAPGESESVSFAVTNAGTEAATEVGLTLAVDNGSVYLGTPLDHRARVGFYIPALGPGETERVTVRMGADDATAPGTYLVSGEATYRDTLGDVHEAEWLATGIAVDGGSNASAVSDGGNASAIGDGGT</sequence>
<dbReference type="Pfam" id="PF07705">
    <property type="entry name" value="CARDB"/>
    <property type="match status" value="1"/>
</dbReference>
<dbReference type="EMBL" id="CP096658">
    <property type="protein sequence ID" value="UPV99304.1"/>
    <property type="molecule type" value="Genomic_DNA"/>
</dbReference>
<organism evidence="2 3">
    <name type="scientific">Halorussus gelatinilyticus</name>
    <dbReference type="NCBI Taxonomy" id="2937524"/>
    <lineage>
        <taxon>Archaea</taxon>
        <taxon>Methanobacteriati</taxon>
        <taxon>Methanobacteriota</taxon>
        <taxon>Stenosarchaea group</taxon>
        <taxon>Halobacteria</taxon>
        <taxon>Halobacteriales</taxon>
        <taxon>Haladaptataceae</taxon>
        <taxon>Halorussus</taxon>
    </lineage>
</organism>
<dbReference type="AlphaFoldDB" id="A0A8U0IEX8"/>
<dbReference type="RefSeq" id="WP_248653801.1">
    <property type="nucleotide sequence ID" value="NZ_CP096658.1"/>
</dbReference>
<dbReference type="PANTHER" id="PTHR35902:SF3">
    <property type="entry name" value="NPCBM-ASSOCIATED, NEW3 DOMAIN OF ALPHA-GALACTOSIDASE"/>
    <property type="match status" value="1"/>
</dbReference>
<dbReference type="GeneID" id="72190651"/>
<evidence type="ECO:0000313" key="2">
    <source>
        <dbReference type="EMBL" id="UPV99304.1"/>
    </source>
</evidence>
<gene>
    <name evidence="2" type="ORF">M0R88_12310</name>
</gene>
<feature type="domain" description="CARDB" evidence="1">
    <location>
        <begin position="178"/>
        <end position="265"/>
    </location>
</feature>
<accession>A0A8U0IEX8</accession>
<evidence type="ECO:0000259" key="1">
    <source>
        <dbReference type="Pfam" id="PF07705"/>
    </source>
</evidence>
<reference evidence="2" key="1">
    <citation type="submission" date="2022-04" db="EMBL/GenBank/DDBJ databases">
        <title>Diverse halophilic archaea isolated from saline environments.</title>
        <authorList>
            <person name="Cui H.-L."/>
        </authorList>
    </citation>
    <scope>NUCLEOTIDE SEQUENCE</scope>
    <source>
        <strain evidence="2">XZYJT40</strain>
    </source>
</reference>
<dbReference type="InterPro" id="IPR013783">
    <property type="entry name" value="Ig-like_fold"/>
</dbReference>
<dbReference type="Proteomes" id="UP000830434">
    <property type="component" value="Chromosome"/>
</dbReference>
<dbReference type="KEGG" id="haxz:M0R88_12310"/>
<protein>
    <recommendedName>
        <fullName evidence="1">CARDB domain-containing protein</fullName>
    </recommendedName>
</protein>
<dbReference type="Gene3D" id="2.60.40.10">
    <property type="entry name" value="Immunoglobulins"/>
    <property type="match status" value="1"/>
</dbReference>
<keyword evidence="3" id="KW-1185">Reference proteome</keyword>
<name>A0A8U0IEX8_9EURY</name>
<proteinExistence type="predicted"/>
<dbReference type="InterPro" id="IPR011635">
    <property type="entry name" value="CARDB"/>
</dbReference>
<evidence type="ECO:0000313" key="3">
    <source>
        <dbReference type="Proteomes" id="UP000830434"/>
    </source>
</evidence>
<dbReference type="PANTHER" id="PTHR35902">
    <property type="entry name" value="S-LAYER DOMAIN-LIKE PROTEIN-RELATED"/>
    <property type="match status" value="1"/>
</dbReference>